<keyword evidence="5" id="KW-0234">DNA repair</keyword>
<dbReference type="InterPro" id="IPR004603">
    <property type="entry name" value="DNA_mismatch_endonuc_vsr"/>
</dbReference>
<dbReference type="EMBL" id="CP023693">
    <property type="protein sequence ID" value="QEV36806.1"/>
    <property type="molecule type" value="Genomic_DNA"/>
</dbReference>
<evidence type="ECO:0000256" key="4">
    <source>
        <dbReference type="ARBA" id="ARBA00022801"/>
    </source>
</evidence>
<dbReference type="Gene3D" id="3.40.960.10">
    <property type="entry name" value="VSR Endonuclease"/>
    <property type="match status" value="1"/>
</dbReference>
<sequence>MRVLETTAATSSRMSRQRSRDTDTEKALRSVLHAAGLRYRVHRRPLKGVRREADIVFGPARVAVFVDGCFWHGCPEHATWPKRNSEFWRQKIEKNRVRDADTDARLEAAGWVSLRVWEHESPQKAAARVAAVVQARRRPRVPRVPTRAH</sequence>
<keyword evidence="3" id="KW-0227">DNA damage</keyword>
<evidence type="ECO:0000313" key="9">
    <source>
        <dbReference type="Proteomes" id="UP000326029"/>
    </source>
</evidence>
<evidence type="ECO:0000256" key="1">
    <source>
        <dbReference type="ARBA" id="ARBA00022722"/>
    </source>
</evidence>
<keyword evidence="9" id="KW-1185">Reference proteome</keyword>
<dbReference type="SUPFAM" id="SSF52980">
    <property type="entry name" value="Restriction endonuclease-like"/>
    <property type="match status" value="1"/>
</dbReference>
<protein>
    <submittedName>
        <fullName evidence="8">Very short patch repair endonuclease</fullName>
    </submittedName>
</protein>
<evidence type="ECO:0000256" key="5">
    <source>
        <dbReference type="ARBA" id="ARBA00023204"/>
    </source>
</evidence>
<dbReference type="Pfam" id="PF03852">
    <property type="entry name" value="Vsr"/>
    <property type="match status" value="1"/>
</dbReference>
<keyword evidence="2 8" id="KW-0255">Endonuclease</keyword>
<evidence type="ECO:0000256" key="6">
    <source>
        <dbReference type="ARBA" id="ARBA00029466"/>
    </source>
</evidence>
<comment type="similarity">
    <text evidence="6">Belongs to the Vsr family.</text>
</comment>
<dbReference type="RefSeq" id="WP_152370133.1">
    <property type="nucleotide sequence ID" value="NZ_BMSJ01000008.1"/>
</dbReference>
<reference evidence="8 9" key="1">
    <citation type="submission" date="2017-09" db="EMBL/GenBank/DDBJ databases">
        <authorList>
            <person name="Lee N."/>
            <person name="Cho B.-K."/>
        </authorList>
    </citation>
    <scope>NUCLEOTIDE SEQUENCE [LARGE SCALE GENOMIC DNA]</scope>
    <source>
        <strain evidence="8 9">ATCC 19740</strain>
    </source>
</reference>
<accession>A0ABX6BNG0</accession>
<feature type="region of interest" description="Disordered" evidence="7">
    <location>
        <begin position="1"/>
        <end position="24"/>
    </location>
</feature>
<dbReference type="InterPro" id="IPR011335">
    <property type="entry name" value="Restrct_endonuc-II-like"/>
</dbReference>
<dbReference type="GO" id="GO:0004519">
    <property type="term" value="F:endonuclease activity"/>
    <property type="evidence" value="ECO:0007669"/>
    <property type="project" value="UniProtKB-KW"/>
</dbReference>
<keyword evidence="1" id="KW-0540">Nuclease</keyword>
<dbReference type="NCBIfam" id="TIGR00632">
    <property type="entry name" value="vsr"/>
    <property type="match status" value="1"/>
</dbReference>
<dbReference type="CDD" id="cd00221">
    <property type="entry name" value="Vsr"/>
    <property type="match status" value="1"/>
</dbReference>
<gene>
    <name evidence="8" type="ORF">CP977_12840</name>
</gene>
<evidence type="ECO:0000313" key="8">
    <source>
        <dbReference type="EMBL" id="QEV36806.1"/>
    </source>
</evidence>
<proteinExistence type="inferred from homology"/>
<evidence type="ECO:0000256" key="7">
    <source>
        <dbReference type="SAM" id="MobiDB-lite"/>
    </source>
</evidence>
<name>A0ABX6BNG0_9ACTN</name>
<evidence type="ECO:0000256" key="2">
    <source>
        <dbReference type="ARBA" id="ARBA00022759"/>
    </source>
</evidence>
<keyword evidence="4" id="KW-0378">Hydrolase</keyword>
<organism evidence="8 9">
    <name type="scientific">Streptomyces cinereoruber</name>
    <dbReference type="NCBI Taxonomy" id="67260"/>
    <lineage>
        <taxon>Bacteria</taxon>
        <taxon>Bacillati</taxon>
        <taxon>Actinomycetota</taxon>
        <taxon>Actinomycetes</taxon>
        <taxon>Kitasatosporales</taxon>
        <taxon>Streptomycetaceae</taxon>
        <taxon>Streptomyces</taxon>
    </lineage>
</organism>
<dbReference type="Proteomes" id="UP000326029">
    <property type="component" value="Chromosome"/>
</dbReference>
<evidence type="ECO:0000256" key="3">
    <source>
        <dbReference type="ARBA" id="ARBA00022763"/>
    </source>
</evidence>